<comment type="similarity">
    <text evidence="2">Belongs to the TMEM38 family.</text>
</comment>
<evidence type="ECO:0000256" key="3">
    <source>
        <dbReference type="ARBA" id="ARBA00022448"/>
    </source>
</evidence>
<dbReference type="InParanoid" id="E4WTK0"/>
<proteinExistence type="inferred from homology"/>
<dbReference type="Proteomes" id="UP000001307">
    <property type="component" value="Unassembled WGS sequence"/>
</dbReference>
<dbReference type="PANTHER" id="PTHR12454">
    <property type="entry name" value="TRIMERIC INTRACELLULAR CATION CHANNEL"/>
    <property type="match status" value="1"/>
</dbReference>
<keyword evidence="4" id="KW-0633">Potassium transport</keyword>
<evidence type="ECO:0000256" key="8">
    <source>
        <dbReference type="ARBA" id="ARBA00022989"/>
    </source>
</evidence>
<dbReference type="Pfam" id="PF05197">
    <property type="entry name" value="TRIC"/>
    <property type="match status" value="1"/>
</dbReference>
<dbReference type="AlphaFoldDB" id="E4WTK0"/>
<keyword evidence="9" id="KW-0406">Ion transport</keyword>
<keyword evidence="6" id="KW-0631">Potassium channel</keyword>
<feature type="transmembrane region" description="Helical" evidence="13">
    <location>
        <begin position="31"/>
        <end position="55"/>
    </location>
</feature>
<evidence type="ECO:0000313" key="14">
    <source>
        <dbReference type="EMBL" id="CBY06968.1"/>
    </source>
</evidence>
<dbReference type="GO" id="GO:0016020">
    <property type="term" value="C:membrane"/>
    <property type="evidence" value="ECO:0007669"/>
    <property type="project" value="InterPro"/>
</dbReference>
<organism evidence="14">
    <name type="scientific">Oikopleura dioica</name>
    <name type="common">Tunicate</name>
    <dbReference type="NCBI Taxonomy" id="34765"/>
    <lineage>
        <taxon>Eukaryota</taxon>
        <taxon>Metazoa</taxon>
        <taxon>Chordata</taxon>
        <taxon>Tunicata</taxon>
        <taxon>Appendicularia</taxon>
        <taxon>Copelata</taxon>
        <taxon>Oikopleuridae</taxon>
        <taxon>Oikopleura</taxon>
    </lineage>
</organism>
<evidence type="ECO:0000256" key="12">
    <source>
        <dbReference type="ARBA" id="ARBA00047059"/>
    </source>
</evidence>
<sequence>MPGCLLLNHTNKEMELIDDLFEDYVDSFCDVFVGIIPQLMLPMEIAHAILTAKIVKKSWKKESLRKYTLASFIIFLLVAGGNTVLLNLLTFRNPILFGFSSSRTLFINCLSWWLICFTPENAFEAFCSNKTSLFFLAFFKELFRAKKTFFAAEIGFIVYQGNLILASLVGLVGAMGCEFMQSAGTALISAENKEIEKIANGDFTKVALFFSSLYVLAFSGCEITPGNNLIITSQSIVMFALAFSSKIGKTVSVFKTIDEIFFKILTFGSDNKEKQV</sequence>
<evidence type="ECO:0000256" key="10">
    <source>
        <dbReference type="ARBA" id="ARBA00023136"/>
    </source>
</evidence>
<dbReference type="PANTHER" id="PTHR12454:SF11">
    <property type="entry name" value="GH25683P"/>
    <property type="match status" value="1"/>
</dbReference>
<keyword evidence="3" id="KW-0813">Transport</keyword>
<dbReference type="GO" id="GO:0005267">
    <property type="term" value="F:potassium channel activity"/>
    <property type="evidence" value="ECO:0007669"/>
    <property type="project" value="UniProtKB-KW"/>
</dbReference>
<evidence type="ECO:0000256" key="11">
    <source>
        <dbReference type="ARBA" id="ARBA00023303"/>
    </source>
</evidence>
<comment type="subunit">
    <text evidence="12">Homotrimer; conformation seems to be controled by binding to diacylglycerol (DAG).</text>
</comment>
<dbReference type="OrthoDB" id="195817at2759"/>
<feature type="transmembrane region" description="Helical" evidence="13">
    <location>
        <begin position="149"/>
        <end position="172"/>
    </location>
</feature>
<evidence type="ECO:0000313" key="15">
    <source>
        <dbReference type="Proteomes" id="UP000001307"/>
    </source>
</evidence>
<keyword evidence="8 13" id="KW-1133">Transmembrane helix</keyword>
<dbReference type="InterPro" id="IPR007866">
    <property type="entry name" value="TRIC_channel"/>
</dbReference>
<comment type="subcellular location">
    <subcellularLocation>
        <location evidence="1">Endomembrane system</location>
        <topology evidence="1">Multi-pass membrane protein</topology>
    </subcellularLocation>
</comment>
<accession>E4WTK0</accession>
<evidence type="ECO:0000256" key="1">
    <source>
        <dbReference type="ARBA" id="ARBA00004127"/>
    </source>
</evidence>
<evidence type="ECO:0000256" key="9">
    <source>
        <dbReference type="ARBA" id="ARBA00023065"/>
    </source>
</evidence>
<feature type="transmembrane region" description="Helical" evidence="13">
    <location>
        <begin position="67"/>
        <end position="89"/>
    </location>
</feature>
<keyword evidence="11" id="KW-0407">Ion channel</keyword>
<keyword evidence="10 13" id="KW-0472">Membrane</keyword>
<evidence type="ECO:0000256" key="13">
    <source>
        <dbReference type="SAM" id="Phobius"/>
    </source>
</evidence>
<keyword evidence="7" id="KW-0630">Potassium</keyword>
<evidence type="ECO:0000256" key="5">
    <source>
        <dbReference type="ARBA" id="ARBA00022692"/>
    </source>
</evidence>
<reference evidence="14" key="1">
    <citation type="journal article" date="2010" name="Science">
        <title>Plasticity of animal genome architecture unmasked by rapid evolution of a pelagic tunicate.</title>
        <authorList>
            <person name="Denoeud F."/>
            <person name="Henriet S."/>
            <person name="Mungpakdee S."/>
            <person name="Aury J.M."/>
            <person name="Da Silva C."/>
            <person name="Brinkmann H."/>
            <person name="Mikhaleva J."/>
            <person name="Olsen L.C."/>
            <person name="Jubin C."/>
            <person name="Canestro C."/>
            <person name="Bouquet J.M."/>
            <person name="Danks G."/>
            <person name="Poulain J."/>
            <person name="Campsteijn C."/>
            <person name="Adamski M."/>
            <person name="Cross I."/>
            <person name="Yadetie F."/>
            <person name="Muffato M."/>
            <person name="Louis A."/>
            <person name="Butcher S."/>
            <person name="Tsagkogeorga G."/>
            <person name="Konrad A."/>
            <person name="Singh S."/>
            <person name="Jensen M.F."/>
            <person name="Cong E.H."/>
            <person name="Eikeseth-Otteraa H."/>
            <person name="Noel B."/>
            <person name="Anthouard V."/>
            <person name="Porcel B.M."/>
            <person name="Kachouri-Lafond R."/>
            <person name="Nishino A."/>
            <person name="Ugolini M."/>
            <person name="Chourrout P."/>
            <person name="Nishida H."/>
            <person name="Aasland R."/>
            <person name="Huzurbazar S."/>
            <person name="Westhof E."/>
            <person name="Delsuc F."/>
            <person name="Lehrach H."/>
            <person name="Reinhardt R."/>
            <person name="Weissenbach J."/>
            <person name="Roy S.W."/>
            <person name="Artiguenave F."/>
            <person name="Postlethwait J.H."/>
            <person name="Manak J.R."/>
            <person name="Thompson E.M."/>
            <person name="Jaillon O."/>
            <person name="Du Pasquier L."/>
            <person name="Boudinot P."/>
            <person name="Liberles D.A."/>
            <person name="Volff J.N."/>
            <person name="Philippe H."/>
            <person name="Lenhard B."/>
            <person name="Roest Crollius H."/>
            <person name="Wincker P."/>
            <person name="Chourrout D."/>
        </authorList>
    </citation>
    <scope>NUCLEOTIDE SEQUENCE [LARGE SCALE GENOMIC DNA]</scope>
</reference>
<keyword evidence="15" id="KW-1185">Reference proteome</keyword>
<gene>
    <name evidence="14" type="ORF">GSOID_T00006045001</name>
</gene>
<evidence type="ECO:0000256" key="7">
    <source>
        <dbReference type="ARBA" id="ARBA00022958"/>
    </source>
</evidence>
<evidence type="ECO:0000256" key="4">
    <source>
        <dbReference type="ARBA" id="ARBA00022538"/>
    </source>
</evidence>
<evidence type="ECO:0000256" key="6">
    <source>
        <dbReference type="ARBA" id="ARBA00022826"/>
    </source>
</evidence>
<evidence type="ECO:0000256" key="2">
    <source>
        <dbReference type="ARBA" id="ARBA00005766"/>
    </source>
</evidence>
<dbReference type="GO" id="GO:0042802">
    <property type="term" value="F:identical protein binding"/>
    <property type="evidence" value="ECO:0007669"/>
    <property type="project" value="InterPro"/>
</dbReference>
<keyword evidence="5 13" id="KW-0812">Transmembrane</keyword>
<name>E4WTK0_OIKDI</name>
<dbReference type="EMBL" id="FN653016">
    <property type="protein sequence ID" value="CBY06968.1"/>
    <property type="molecule type" value="Genomic_DNA"/>
</dbReference>
<protein>
    <submittedName>
        <fullName evidence="14">Uncharacterized protein</fullName>
    </submittedName>
</protein>
<dbReference type="GO" id="GO:0012505">
    <property type="term" value="C:endomembrane system"/>
    <property type="evidence" value="ECO:0007669"/>
    <property type="project" value="UniProtKB-SubCell"/>
</dbReference>